<feature type="disulfide bond" evidence="4">
    <location>
        <begin position="30"/>
        <end position="91"/>
    </location>
</feature>
<comment type="caution">
    <text evidence="4">Lacks conserved residue(s) required for the propagation of feature annotation.</text>
</comment>
<feature type="non-terminal residue" evidence="6">
    <location>
        <position position="170"/>
    </location>
</feature>
<organism evidence="6 7">
    <name type="scientific">Acanthisitta chloris</name>
    <name type="common">rifleman</name>
    <dbReference type="NCBI Taxonomy" id="57068"/>
    <lineage>
        <taxon>Eukaryota</taxon>
        <taxon>Metazoa</taxon>
        <taxon>Chordata</taxon>
        <taxon>Craniata</taxon>
        <taxon>Vertebrata</taxon>
        <taxon>Euteleostomi</taxon>
        <taxon>Archelosauria</taxon>
        <taxon>Archosauria</taxon>
        <taxon>Dinosauria</taxon>
        <taxon>Saurischia</taxon>
        <taxon>Theropoda</taxon>
        <taxon>Coelurosauria</taxon>
        <taxon>Aves</taxon>
        <taxon>Neognathae</taxon>
        <taxon>Neoaves</taxon>
        <taxon>Telluraves</taxon>
        <taxon>Australaves</taxon>
        <taxon>Passeriformes</taxon>
        <taxon>Acanthisittidae</taxon>
        <taxon>Acanthisitta</taxon>
    </lineage>
</organism>
<proteinExistence type="predicted"/>
<evidence type="ECO:0000313" key="6">
    <source>
        <dbReference type="EMBL" id="KFP78726.1"/>
    </source>
</evidence>
<feature type="domain" description="SRCR" evidence="5">
    <location>
        <begin position="1"/>
        <end position="92"/>
    </location>
</feature>
<keyword evidence="7" id="KW-1185">Reference proteome</keyword>
<keyword evidence="1" id="KW-0732">Signal</keyword>
<evidence type="ECO:0000256" key="1">
    <source>
        <dbReference type="ARBA" id="ARBA00022729"/>
    </source>
</evidence>
<reference evidence="6 7" key="1">
    <citation type="submission" date="2014-04" db="EMBL/GenBank/DDBJ databases">
        <title>Genome evolution of avian class.</title>
        <authorList>
            <person name="Zhang G."/>
            <person name="Li C."/>
        </authorList>
    </citation>
    <scope>NUCLEOTIDE SEQUENCE [LARGE SCALE GENOMIC DNA]</scope>
    <source>
        <strain evidence="6">BGI_N310</strain>
    </source>
</reference>
<dbReference type="FunFam" id="3.10.250.10:FF:000009">
    <property type="entry name" value="WC1"/>
    <property type="match status" value="1"/>
</dbReference>
<name>A0A091MRT2_9PASS</name>
<accession>A0A091MRT2</accession>
<dbReference type="GO" id="GO:0016020">
    <property type="term" value="C:membrane"/>
    <property type="evidence" value="ECO:0007669"/>
    <property type="project" value="InterPro"/>
</dbReference>
<dbReference type="Proteomes" id="UP000053537">
    <property type="component" value="Unassembled WGS sequence"/>
</dbReference>
<dbReference type="InterPro" id="IPR036772">
    <property type="entry name" value="SRCR-like_dom_sf"/>
</dbReference>
<evidence type="ECO:0000313" key="7">
    <source>
        <dbReference type="Proteomes" id="UP000053537"/>
    </source>
</evidence>
<dbReference type="Gene3D" id="3.10.250.10">
    <property type="entry name" value="SRCR-like domain"/>
    <property type="match status" value="2"/>
</dbReference>
<feature type="non-terminal residue" evidence="6">
    <location>
        <position position="1"/>
    </location>
</feature>
<dbReference type="PRINTS" id="PR00258">
    <property type="entry name" value="SPERACTRCPTR"/>
</dbReference>
<dbReference type="AlphaFoldDB" id="A0A091MRT2"/>
<evidence type="ECO:0000256" key="3">
    <source>
        <dbReference type="ARBA" id="ARBA00023157"/>
    </source>
</evidence>
<evidence type="ECO:0000256" key="2">
    <source>
        <dbReference type="ARBA" id="ARBA00022737"/>
    </source>
</evidence>
<keyword evidence="2" id="KW-0677">Repeat</keyword>
<dbReference type="SMART" id="SM00202">
    <property type="entry name" value="SR"/>
    <property type="match status" value="1"/>
</dbReference>
<dbReference type="PANTHER" id="PTHR19331:SF487">
    <property type="entry name" value="SOLUBLE SCAVENGER RECEPTOR CYSTEINE-RICH DOMAIN-CONTAINING PROTEIN SSC5D"/>
    <property type="match status" value="1"/>
</dbReference>
<sequence>CVGRVEVLHLQSWGTVCDDTWDMEAAQVVCRQVGCGRALRAPGDARFGQGEGPIWLDGTRCTGEEEELGECHLHSWGDHDCGHGEDAGVVCTGMRCEGLREGASVPRCFSSVTPTCLSPGTSPLQVRLQDGTRPCAGKVQVLSQHTWRGLCGTTWSLREAQVICHQVGCG</sequence>
<keyword evidence="3 4" id="KW-1015">Disulfide bond</keyword>
<evidence type="ECO:0000259" key="5">
    <source>
        <dbReference type="PROSITE" id="PS50287"/>
    </source>
</evidence>
<dbReference type="InterPro" id="IPR001190">
    <property type="entry name" value="SRCR"/>
</dbReference>
<gene>
    <name evidence="6" type="ORF">N310_13240</name>
</gene>
<dbReference type="SUPFAM" id="SSF56487">
    <property type="entry name" value="SRCR-like"/>
    <property type="match status" value="2"/>
</dbReference>
<feature type="disulfide bond" evidence="4">
    <location>
        <begin position="17"/>
        <end position="81"/>
    </location>
</feature>
<evidence type="ECO:0000256" key="4">
    <source>
        <dbReference type="PROSITE-ProRule" id="PRU00196"/>
    </source>
</evidence>
<feature type="domain" description="SRCR" evidence="5">
    <location>
        <begin position="126"/>
        <end position="170"/>
    </location>
</feature>
<protein>
    <submittedName>
        <fullName evidence="6">Deleted in malignant brain tumors 1 protein</fullName>
    </submittedName>
</protein>
<dbReference type="Pfam" id="PF00530">
    <property type="entry name" value="SRCR"/>
    <property type="match status" value="2"/>
</dbReference>
<dbReference type="PANTHER" id="PTHR19331">
    <property type="entry name" value="SCAVENGER RECEPTOR DOMAIN-CONTAINING"/>
    <property type="match status" value="1"/>
</dbReference>
<feature type="disulfide bond" evidence="4">
    <location>
        <begin position="61"/>
        <end position="71"/>
    </location>
</feature>
<dbReference type="EMBL" id="KK834077">
    <property type="protein sequence ID" value="KFP78726.1"/>
    <property type="molecule type" value="Genomic_DNA"/>
</dbReference>
<dbReference type="PROSITE" id="PS50287">
    <property type="entry name" value="SRCR_2"/>
    <property type="match status" value="2"/>
</dbReference>